<gene>
    <name evidence="1" type="ORF">ACN38_g4365</name>
</gene>
<keyword evidence="2" id="KW-1185">Reference proteome</keyword>
<name>A0A0M8PBF8_9EURO</name>
<proteinExistence type="predicted"/>
<comment type="caution">
    <text evidence="1">The sequence shown here is derived from an EMBL/GenBank/DDBJ whole genome shotgun (WGS) entry which is preliminary data.</text>
</comment>
<evidence type="ECO:0000313" key="2">
    <source>
        <dbReference type="Proteomes" id="UP000037696"/>
    </source>
</evidence>
<evidence type="ECO:0000313" key="1">
    <source>
        <dbReference type="EMBL" id="KOS44671.1"/>
    </source>
</evidence>
<organism evidence="1 2">
    <name type="scientific">Penicillium nordicum</name>
    <dbReference type="NCBI Taxonomy" id="229535"/>
    <lineage>
        <taxon>Eukaryota</taxon>
        <taxon>Fungi</taxon>
        <taxon>Dikarya</taxon>
        <taxon>Ascomycota</taxon>
        <taxon>Pezizomycotina</taxon>
        <taxon>Eurotiomycetes</taxon>
        <taxon>Eurotiomycetidae</taxon>
        <taxon>Eurotiales</taxon>
        <taxon>Aspergillaceae</taxon>
        <taxon>Penicillium</taxon>
    </lineage>
</organism>
<accession>A0A0M8PBF8</accession>
<dbReference type="AlphaFoldDB" id="A0A0M8PBF8"/>
<reference evidence="1 2" key="1">
    <citation type="submission" date="2015-08" db="EMBL/GenBank/DDBJ databases">
        <title>Genome sequencing of Penicillium nordicum.</title>
        <authorList>
            <person name="Nguyen H.D."/>
            <person name="Seifert K.A."/>
        </authorList>
    </citation>
    <scope>NUCLEOTIDE SEQUENCE [LARGE SCALE GENOMIC DNA]</scope>
    <source>
        <strain evidence="1 2">DAOMC 185683</strain>
    </source>
</reference>
<sequence length="85" mass="9601">MRTVEPTYCTDKQKQRQVLLAVSFYEKSKLVCPMQSSRQVLQNVPPPPPQKKAQTVSCIVEVTHFDFARSAGITHCFILGTEVMC</sequence>
<protein>
    <submittedName>
        <fullName evidence="1">Uncharacterized protein</fullName>
    </submittedName>
</protein>
<dbReference type="Proteomes" id="UP000037696">
    <property type="component" value="Unassembled WGS sequence"/>
</dbReference>
<dbReference type="EMBL" id="LHQQ01000056">
    <property type="protein sequence ID" value="KOS44671.1"/>
    <property type="molecule type" value="Genomic_DNA"/>
</dbReference>